<protein>
    <recommendedName>
        <fullName evidence="3">MarR family transcriptional regulator</fullName>
    </recommendedName>
</protein>
<organism evidence="1 2">
    <name type="scientific">Devosia honganensis</name>
    <dbReference type="NCBI Taxonomy" id="1610527"/>
    <lineage>
        <taxon>Bacteria</taxon>
        <taxon>Pseudomonadati</taxon>
        <taxon>Pseudomonadota</taxon>
        <taxon>Alphaproteobacteria</taxon>
        <taxon>Hyphomicrobiales</taxon>
        <taxon>Devosiaceae</taxon>
        <taxon>Devosia</taxon>
    </lineage>
</organism>
<name>A0ABV7X477_9HYPH</name>
<evidence type="ECO:0008006" key="3">
    <source>
        <dbReference type="Google" id="ProtNLM"/>
    </source>
</evidence>
<accession>A0ABV7X477</accession>
<keyword evidence="2" id="KW-1185">Reference proteome</keyword>
<dbReference type="RefSeq" id="WP_380098449.1">
    <property type="nucleotide sequence ID" value="NZ_JBHRYD010000018.1"/>
</dbReference>
<dbReference type="Proteomes" id="UP001595613">
    <property type="component" value="Unassembled WGS sequence"/>
</dbReference>
<evidence type="ECO:0000313" key="2">
    <source>
        <dbReference type="Proteomes" id="UP001595613"/>
    </source>
</evidence>
<sequence length="64" mass="6911">MKLTPSEAKLVDLIKAMPGGSYCPGRDATVTSEVNRLLRRLGRRGVLSVEATDDGPRFTVVDHG</sequence>
<dbReference type="EMBL" id="JBHRYD010000018">
    <property type="protein sequence ID" value="MFC3706320.1"/>
    <property type="molecule type" value="Genomic_DNA"/>
</dbReference>
<reference evidence="2" key="1">
    <citation type="journal article" date="2019" name="Int. J. Syst. Evol. Microbiol.">
        <title>The Global Catalogue of Microorganisms (GCM) 10K type strain sequencing project: providing services to taxonomists for standard genome sequencing and annotation.</title>
        <authorList>
            <consortium name="The Broad Institute Genomics Platform"/>
            <consortium name="The Broad Institute Genome Sequencing Center for Infectious Disease"/>
            <person name="Wu L."/>
            <person name="Ma J."/>
        </authorList>
    </citation>
    <scope>NUCLEOTIDE SEQUENCE [LARGE SCALE GENOMIC DNA]</scope>
    <source>
        <strain evidence="2">KCTC 42281</strain>
    </source>
</reference>
<comment type="caution">
    <text evidence="1">The sequence shown here is derived from an EMBL/GenBank/DDBJ whole genome shotgun (WGS) entry which is preliminary data.</text>
</comment>
<evidence type="ECO:0000313" key="1">
    <source>
        <dbReference type="EMBL" id="MFC3706320.1"/>
    </source>
</evidence>
<gene>
    <name evidence="1" type="ORF">ACFOOL_16355</name>
</gene>
<proteinExistence type="predicted"/>